<dbReference type="InterPro" id="IPR036396">
    <property type="entry name" value="Cyt_P450_sf"/>
</dbReference>
<dbReference type="Gene3D" id="1.10.630.10">
    <property type="entry name" value="Cytochrome P450"/>
    <property type="match status" value="2"/>
</dbReference>
<proteinExistence type="inferred from homology"/>
<evidence type="ECO:0000313" key="6">
    <source>
        <dbReference type="Proteomes" id="UP000014064"/>
    </source>
</evidence>
<sequence length="969" mass="109603">MSNDLIILFVLILACLLAYRLTTNKSNVHKFTRINNSHLIFGNFLEALGMFDKKFPEWTEIYGPTFIFETLFRKQHVHTIDPLALDHILRKRSYSYPKTVGLRKSLDSVIGFGGMISSEGDYHKRLKKLMTSPLNSPTNLESFIPLMKSKGDQLVKVIEKLIGNEKIKELDILPLIEELAGDIVGLTLFRLDLGLLPNTNDIHAKNTSNIAKAVEHLSDSKGDASLAFFLQFVIPITGSLPTSTQRLNKKHLSEFKKTAEILYHNKLESLQESKEIGEDLNTENDILTLLIDANLKQVKSEQFTKDQIISQITTFIIAGIDTTTVTLNWILYALSTNQSTQSKLRHEIETANIKHDPSPTLNSINSLDYLDAVVKEGLRLYAAVPNTIREASQDDVIPLKYPIKDRKTGELMDKIIVNKGQQILIPIHSYNKSSYNFDDGYVFKPERWIENPNQPILTFLDGTRMCIGAKLALLEIKLTLIHLITSFHFDFDDAYEVEARGRVTLHPSVKESILREPLLHTIDKSALNHVLQRNSHNYTKPQAVQNVMRKVFGRDGIFISEGSQHKKLRKLMTPSFFTASNLQNFIPIIQQKSAELVDVFGKKDTVQFDVLQDFKNVSTDIVGMIGFGFSFDLLNPIKKRDQRQIELHQALQHVIASAGSSSLFTSLSLFISSMKIIPTKSFKLLKEAMALFEQVGLDLMKGRKEVEKENEEIGEGSFQGKDVLSLLMKSNLRPELNPSDRLSTSEVVSQIATFLVAGTDTTSNAMAYMLHSLASNKRVQDKLRSEIIEHALNMNESTSLNDVNSLPYLDMVIKETLRLNAPVPLTIRQATNADVIPLAHPVKDTKTGDMISQIVVKPGQKVVIGIHSYNKSNLMWDKPLEYIPERYENDTHSPPYLSFIDGQRVCIGYKVAILEMKITAINLIKNFTFSLPDPPHNIVKTGRMVHTPWIRERMDLGTRLELQVNEYKL</sequence>
<feature type="signal peptide" evidence="4">
    <location>
        <begin position="1"/>
        <end position="18"/>
    </location>
</feature>
<protein>
    <submittedName>
        <fullName evidence="5">Cytochrome 3A9</fullName>
    </submittedName>
</protein>
<accession>R9AC51</accession>
<dbReference type="GO" id="GO:0020037">
    <property type="term" value="F:heme binding"/>
    <property type="evidence" value="ECO:0007669"/>
    <property type="project" value="InterPro"/>
</dbReference>
<dbReference type="OrthoDB" id="1470350at2759"/>
<dbReference type="PANTHER" id="PTHR24305:SF166">
    <property type="entry name" value="CYTOCHROME P450 12A4, MITOCHONDRIAL-RELATED"/>
    <property type="match status" value="1"/>
</dbReference>
<evidence type="ECO:0000256" key="3">
    <source>
        <dbReference type="PIRSR" id="PIRSR602401-1"/>
    </source>
</evidence>
<dbReference type="PANTHER" id="PTHR24305">
    <property type="entry name" value="CYTOCHROME P450"/>
    <property type="match status" value="1"/>
</dbReference>
<evidence type="ECO:0000313" key="5">
    <source>
        <dbReference type="EMBL" id="EOQ99768.1"/>
    </source>
</evidence>
<evidence type="ECO:0000256" key="2">
    <source>
        <dbReference type="ARBA" id="ARBA00023002"/>
    </source>
</evidence>
<dbReference type="GO" id="GO:0004497">
    <property type="term" value="F:monooxygenase activity"/>
    <property type="evidence" value="ECO:0007669"/>
    <property type="project" value="InterPro"/>
</dbReference>
<evidence type="ECO:0000256" key="1">
    <source>
        <dbReference type="ARBA" id="ARBA00010617"/>
    </source>
</evidence>
<dbReference type="STRING" id="1299270.R9AC51"/>
<reference evidence="6" key="1">
    <citation type="journal article" date="2013" name="BMC Genomics">
        <title>Genome and transcriptome sequencing of the halophilic fungus Wallemia ichthyophaga: haloadaptations present and absent.</title>
        <authorList>
            <person name="Zajc J."/>
            <person name="Liu Y."/>
            <person name="Dai W."/>
            <person name="Yang Z."/>
            <person name="Hu J."/>
            <person name="Gostincar C."/>
            <person name="Gunde-Cimerman N."/>
        </authorList>
    </citation>
    <scope>NUCLEOTIDE SEQUENCE [LARGE SCALE GENOMIC DNA]</scope>
    <source>
        <strain evidence="6">EXF-994 / CBS 113033</strain>
    </source>
</reference>
<gene>
    <name evidence="5" type="ORF">J056_001600</name>
</gene>
<dbReference type="AlphaFoldDB" id="R9AC51"/>
<keyword evidence="2" id="KW-0560">Oxidoreductase</keyword>
<keyword evidence="3" id="KW-0349">Heme</keyword>
<feature type="binding site" description="axial binding residue" evidence="3">
    <location>
        <position position="466"/>
    </location>
    <ligand>
        <name>heme</name>
        <dbReference type="ChEBI" id="CHEBI:30413"/>
    </ligand>
    <ligandPart>
        <name>Fe</name>
        <dbReference type="ChEBI" id="CHEBI:18248"/>
    </ligandPart>
</feature>
<keyword evidence="3" id="KW-0408">Iron</keyword>
<dbReference type="HOGENOM" id="CLU_305927_0_0_1"/>
<dbReference type="GO" id="GO:0016705">
    <property type="term" value="F:oxidoreductase activity, acting on paired donors, with incorporation or reduction of molecular oxygen"/>
    <property type="evidence" value="ECO:0007669"/>
    <property type="project" value="InterPro"/>
</dbReference>
<dbReference type="GO" id="GO:0005506">
    <property type="term" value="F:iron ion binding"/>
    <property type="evidence" value="ECO:0007669"/>
    <property type="project" value="InterPro"/>
</dbReference>
<dbReference type="EMBL" id="KE007239">
    <property type="protein sequence ID" value="EOQ99768.1"/>
    <property type="molecule type" value="Genomic_DNA"/>
</dbReference>
<organism evidence="5 6">
    <name type="scientific">Wallemia ichthyophaga (strain EXF-994 / CBS 113033)</name>
    <dbReference type="NCBI Taxonomy" id="1299270"/>
    <lineage>
        <taxon>Eukaryota</taxon>
        <taxon>Fungi</taxon>
        <taxon>Dikarya</taxon>
        <taxon>Basidiomycota</taxon>
        <taxon>Wallemiomycotina</taxon>
        <taxon>Wallemiomycetes</taxon>
        <taxon>Wallemiales</taxon>
        <taxon>Wallemiaceae</taxon>
        <taxon>Wallemia</taxon>
    </lineage>
</organism>
<keyword evidence="4" id="KW-0732">Signal</keyword>
<dbReference type="SUPFAM" id="SSF48264">
    <property type="entry name" value="Cytochrome P450"/>
    <property type="match status" value="2"/>
</dbReference>
<comment type="cofactor">
    <cofactor evidence="3">
        <name>heme</name>
        <dbReference type="ChEBI" id="CHEBI:30413"/>
    </cofactor>
</comment>
<comment type="similarity">
    <text evidence="1">Belongs to the cytochrome P450 family.</text>
</comment>
<keyword evidence="6" id="KW-1185">Reference proteome</keyword>
<dbReference type="eggNOG" id="KOG0158">
    <property type="taxonomic scope" value="Eukaryota"/>
</dbReference>
<dbReference type="Proteomes" id="UP000014064">
    <property type="component" value="Unassembled WGS sequence"/>
</dbReference>
<evidence type="ECO:0000256" key="4">
    <source>
        <dbReference type="SAM" id="SignalP"/>
    </source>
</evidence>
<dbReference type="InterPro" id="IPR050121">
    <property type="entry name" value="Cytochrome_P450_monoxygenase"/>
</dbReference>
<name>R9AC51_WALI9</name>
<keyword evidence="3" id="KW-0479">Metal-binding</keyword>
<dbReference type="PRINTS" id="PR00385">
    <property type="entry name" value="P450"/>
</dbReference>
<dbReference type="OMA" id="HSEGIGK"/>
<dbReference type="InterPro" id="IPR001128">
    <property type="entry name" value="Cyt_P450"/>
</dbReference>
<dbReference type="KEGG" id="wic:J056_001600"/>
<dbReference type="RefSeq" id="XP_009269503.1">
    <property type="nucleotide sequence ID" value="XM_009271228.1"/>
</dbReference>
<dbReference type="PRINTS" id="PR00463">
    <property type="entry name" value="EP450I"/>
</dbReference>
<dbReference type="InterPro" id="IPR002401">
    <property type="entry name" value="Cyt_P450_E_grp-I"/>
</dbReference>
<dbReference type="Pfam" id="PF00067">
    <property type="entry name" value="p450"/>
    <property type="match status" value="2"/>
</dbReference>
<dbReference type="GeneID" id="20374552"/>
<feature type="chain" id="PRO_5004480262" evidence="4">
    <location>
        <begin position="19"/>
        <end position="969"/>
    </location>
</feature>